<evidence type="ECO:0000259" key="3">
    <source>
        <dbReference type="Pfam" id="PF17166"/>
    </source>
</evidence>
<sequence>MRNNILLTFLIGLIFIAGLLSCEEEDERGLLTPDANPPGVVSEVVVTNLPGGAKIEYKLPGDEDALLVEASYKLGNGELVTAKSSIFKNFVIIEGLRKVESQEVTLVVVDRSNNRSAPVTASISPETAPIDKLFGTFELVPDFGGVRINYKNEDEIRAELLLYAADETGRLIYSQSAFISTNNLSHHTFRGFPPESAKFGISAIDRWDNATGILETEILPLEEILLSIEDFNDIFLDGDEPDAFGWVKSNMWNGSIGGAGFHTAQGQPGAIIPPYTEGFHMFTVDIGVKAKLSRFKFWQRQGNWIFTHGNPRHFEVWGIDEIPADNGASFDGWTRLVENGEVIKPSGGALGNNSAEDIAQAAEGEEFEFPIESPPVRYIRFVNLESWSTGKFVHVMELNFWGQLAE</sequence>
<dbReference type="Gene3D" id="2.60.120.260">
    <property type="entry name" value="Galactose-binding domain-like"/>
    <property type="match status" value="1"/>
</dbReference>
<feature type="domain" description="DUF4959" evidence="1">
    <location>
        <begin position="21"/>
        <end position="125"/>
    </location>
</feature>
<dbReference type="InterPro" id="IPR032164">
    <property type="entry name" value="DUF5000"/>
</dbReference>
<dbReference type="Pfam" id="PF16391">
    <property type="entry name" value="DUF5000"/>
    <property type="match status" value="1"/>
</dbReference>
<dbReference type="EMBL" id="JAUJEB010000006">
    <property type="protein sequence ID" value="MDN5215546.1"/>
    <property type="molecule type" value="Genomic_DNA"/>
</dbReference>
<evidence type="ECO:0000259" key="2">
    <source>
        <dbReference type="Pfam" id="PF16391"/>
    </source>
</evidence>
<evidence type="ECO:0000313" key="4">
    <source>
        <dbReference type="EMBL" id="MDN5215546.1"/>
    </source>
</evidence>
<dbReference type="RefSeq" id="WP_346760875.1">
    <property type="nucleotide sequence ID" value="NZ_JAUJEB010000006.1"/>
</dbReference>
<organism evidence="4 5">
    <name type="scientific">Agaribacillus aureus</name>
    <dbReference type="NCBI Taxonomy" id="3051825"/>
    <lineage>
        <taxon>Bacteria</taxon>
        <taxon>Pseudomonadati</taxon>
        <taxon>Bacteroidota</taxon>
        <taxon>Cytophagia</taxon>
        <taxon>Cytophagales</taxon>
        <taxon>Splendidivirgaceae</taxon>
        <taxon>Agaribacillus</taxon>
    </lineage>
</organism>
<dbReference type="Pfam" id="PF16323">
    <property type="entry name" value="DUF4959"/>
    <property type="match status" value="1"/>
</dbReference>
<keyword evidence="5" id="KW-1185">Reference proteome</keyword>
<dbReference type="Proteomes" id="UP001172083">
    <property type="component" value="Unassembled WGS sequence"/>
</dbReference>
<dbReference type="Pfam" id="PF17166">
    <property type="entry name" value="DUF5126"/>
    <property type="match status" value="1"/>
</dbReference>
<feature type="domain" description="DUF5126" evidence="3">
    <location>
        <begin position="127"/>
        <end position="226"/>
    </location>
</feature>
<accession>A0ABT8LER2</accession>
<evidence type="ECO:0000259" key="1">
    <source>
        <dbReference type="Pfam" id="PF16323"/>
    </source>
</evidence>
<protein>
    <submittedName>
        <fullName evidence="4">DUF5000 domain-containing lipoprotein</fullName>
    </submittedName>
</protein>
<proteinExistence type="predicted"/>
<dbReference type="InterPro" id="IPR033431">
    <property type="entry name" value="DUF5126"/>
</dbReference>
<gene>
    <name evidence="4" type="ORF">QQ020_25940</name>
</gene>
<dbReference type="PROSITE" id="PS51257">
    <property type="entry name" value="PROKAR_LIPOPROTEIN"/>
    <property type="match status" value="1"/>
</dbReference>
<name>A0ABT8LER2_9BACT</name>
<feature type="domain" description="DUF5000" evidence="2">
    <location>
        <begin position="279"/>
        <end position="402"/>
    </location>
</feature>
<dbReference type="InterPro" id="IPR032527">
    <property type="entry name" value="DUF4959"/>
</dbReference>
<comment type="caution">
    <text evidence="4">The sequence shown here is derived from an EMBL/GenBank/DDBJ whole genome shotgun (WGS) entry which is preliminary data.</text>
</comment>
<evidence type="ECO:0000313" key="5">
    <source>
        <dbReference type="Proteomes" id="UP001172083"/>
    </source>
</evidence>
<reference evidence="4" key="1">
    <citation type="submission" date="2023-06" db="EMBL/GenBank/DDBJ databases">
        <title>Genomic of Agaribacillus aureum.</title>
        <authorList>
            <person name="Wang G."/>
        </authorList>
    </citation>
    <scope>NUCLEOTIDE SEQUENCE</scope>
    <source>
        <strain evidence="4">BMA12</strain>
    </source>
</reference>
<keyword evidence="4" id="KW-0449">Lipoprotein</keyword>